<keyword evidence="6" id="KW-0408">Iron</keyword>
<dbReference type="Pfam" id="PF00593">
    <property type="entry name" value="TonB_dep_Rec_b-barrel"/>
    <property type="match status" value="1"/>
</dbReference>
<dbReference type="AlphaFoldDB" id="A0A081RGR8"/>
<accession>A0A081RGR8</accession>
<evidence type="ECO:0000256" key="8">
    <source>
        <dbReference type="ARBA" id="ARBA00023077"/>
    </source>
</evidence>
<dbReference type="OrthoDB" id="7455618at2"/>
<dbReference type="PATRIC" id="fig|46429.4.peg.1160"/>
<protein>
    <submittedName>
        <fullName evidence="16">TonB-dependent receptor</fullName>
    </submittedName>
</protein>
<proteinExistence type="inferred from homology"/>
<evidence type="ECO:0000256" key="9">
    <source>
        <dbReference type="ARBA" id="ARBA00023136"/>
    </source>
</evidence>
<keyword evidence="9 11" id="KW-0472">Membrane</keyword>
<keyword evidence="3 11" id="KW-1134">Transmembrane beta strand</keyword>
<organism evidence="16 17">
    <name type="scientific">Sphingobium chlorophenolicum</name>
    <dbReference type="NCBI Taxonomy" id="46429"/>
    <lineage>
        <taxon>Bacteria</taxon>
        <taxon>Pseudomonadati</taxon>
        <taxon>Pseudomonadota</taxon>
        <taxon>Alphaproteobacteria</taxon>
        <taxon>Sphingomonadales</taxon>
        <taxon>Sphingomonadaceae</taxon>
        <taxon>Sphingobium</taxon>
    </lineage>
</organism>
<keyword evidence="4" id="KW-0410">Iron transport</keyword>
<evidence type="ECO:0000313" key="17">
    <source>
        <dbReference type="Proteomes" id="UP000028411"/>
    </source>
</evidence>
<evidence type="ECO:0000256" key="5">
    <source>
        <dbReference type="ARBA" id="ARBA00022692"/>
    </source>
</evidence>
<dbReference type="EMBL" id="JFHR01000010">
    <property type="protein sequence ID" value="KEQ54391.1"/>
    <property type="molecule type" value="Genomic_DNA"/>
</dbReference>
<feature type="signal peptide" evidence="13">
    <location>
        <begin position="1"/>
        <end position="23"/>
    </location>
</feature>
<evidence type="ECO:0000256" key="12">
    <source>
        <dbReference type="RuleBase" id="RU003357"/>
    </source>
</evidence>
<name>A0A081RGR8_SPHCR</name>
<dbReference type="InterPro" id="IPR000531">
    <property type="entry name" value="Beta-barrel_TonB"/>
</dbReference>
<evidence type="ECO:0000259" key="14">
    <source>
        <dbReference type="Pfam" id="PF00593"/>
    </source>
</evidence>
<evidence type="ECO:0000256" key="4">
    <source>
        <dbReference type="ARBA" id="ARBA00022496"/>
    </source>
</evidence>
<dbReference type="InterPro" id="IPR039426">
    <property type="entry name" value="TonB-dep_rcpt-like"/>
</dbReference>
<sequence length="857" mass="92394">MKKQLLFASAALSALSTPSLAQAQDDAARPNAGNADIVVTATRREQRLQEVPLAVTALSGETLRSRGIENLNDLGPGKIAGLTSYPLNGTETGVALQMRGYGTSDASQGTQDNAVAFYIDGINIPRAQGGALDLITPERIEVLRGPQGQLFGRNAEAGVVQVIARRPSGVLGGDFRAGIGNFDAYEVKGRLDLPELAGFRIQLSGMYRKRGGYFRNVKSALLQNITPVSSPYSSFHWKTGDYDKDFRQLKTYGGRVAVERDFGDLNIFYAYDNVWAKDDQAFPQILVSPNVGTIENPNGGITVPPTGPATIFTTDGGRYQQFPLDLNKYPDRAPFAIPSLYFITKNRGHVLNLTYGASDSLTLKSITGLRRSINYGGAVTSLGTSPVQAWASNYLDSKVFSQELQAIYTTTNFNITVGGIYFYEDVRDERDSGFSTNCPAGIAGAPCTPGGGPSRAPYYSPFAPNGGFIRQFSKTNAYAAYGQASWTPPVLDERLELTAGLRYSDDTKAARRDIFNGVVLPAQLRNEAKEKRVDPAFTAKVKLTEDINTYVRYASGFRDGGANVRSQVFTAYDTEVLKSWEIGLKSQWFDRRVTFNIAAFKYKVDDQQQSIQTSPATNPSISDTFNVSVPYKAKGLEVELSARIVPGLTIAGNYTYVDSNKRLIGIDPVTLTTFKPNGTSILPSGPCAAAPAGNCAGALLVSPADIAAHPGASFLQLLGVGAAKHAGSVSVDFSQPIDPGVFNIHFDWTRSSKMTCCAPYKLLTVVNATGTAASPSPRYNPGVFTNRINMRTGISEIPLGNGVKGELAFWVKNLLNHVDLGQLFPAGNGLSAAQPYPQAATYLQPPRTMGGEFRVQF</sequence>
<comment type="similarity">
    <text evidence="11 12">Belongs to the TonB-dependent receptor family.</text>
</comment>
<evidence type="ECO:0000256" key="13">
    <source>
        <dbReference type="SAM" id="SignalP"/>
    </source>
</evidence>
<keyword evidence="13" id="KW-0732">Signal</keyword>
<keyword evidence="10 11" id="KW-0998">Cell outer membrane</keyword>
<feature type="domain" description="TonB-dependent receptor-like beta-barrel" evidence="14">
    <location>
        <begin position="315"/>
        <end position="667"/>
    </location>
</feature>
<evidence type="ECO:0000256" key="3">
    <source>
        <dbReference type="ARBA" id="ARBA00022452"/>
    </source>
</evidence>
<evidence type="ECO:0000256" key="11">
    <source>
        <dbReference type="PROSITE-ProRule" id="PRU01360"/>
    </source>
</evidence>
<evidence type="ECO:0000256" key="2">
    <source>
        <dbReference type="ARBA" id="ARBA00022448"/>
    </source>
</evidence>
<keyword evidence="7" id="KW-0406">Ion transport</keyword>
<evidence type="ECO:0000259" key="15">
    <source>
        <dbReference type="Pfam" id="PF07715"/>
    </source>
</evidence>
<dbReference type="RefSeq" id="WP_037448703.1">
    <property type="nucleotide sequence ID" value="NZ_JFHR01000010.1"/>
</dbReference>
<evidence type="ECO:0000313" key="16">
    <source>
        <dbReference type="EMBL" id="KEQ54391.1"/>
    </source>
</evidence>
<evidence type="ECO:0000256" key="1">
    <source>
        <dbReference type="ARBA" id="ARBA00004571"/>
    </source>
</evidence>
<keyword evidence="5 11" id="KW-0812">Transmembrane</keyword>
<feature type="chain" id="PRO_5001763372" evidence="13">
    <location>
        <begin position="24"/>
        <end position="857"/>
    </location>
</feature>
<dbReference type="PANTHER" id="PTHR32552">
    <property type="entry name" value="FERRICHROME IRON RECEPTOR-RELATED"/>
    <property type="match status" value="1"/>
</dbReference>
<dbReference type="InterPro" id="IPR036942">
    <property type="entry name" value="Beta-barrel_TonB_sf"/>
</dbReference>
<dbReference type="GO" id="GO:0009279">
    <property type="term" value="C:cell outer membrane"/>
    <property type="evidence" value="ECO:0007669"/>
    <property type="project" value="UniProtKB-SubCell"/>
</dbReference>
<keyword evidence="8 12" id="KW-0798">TonB box</keyword>
<comment type="subcellular location">
    <subcellularLocation>
        <location evidence="1 11">Cell outer membrane</location>
        <topology evidence="1 11">Multi-pass membrane protein</topology>
    </subcellularLocation>
</comment>
<comment type="caution">
    <text evidence="16">The sequence shown here is derived from an EMBL/GenBank/DDBJ whole genome shotgun (WGS) entry which is preliminary data.</text>
</comment>
<dbReference type="Gene3D" id="2.40.170.20">
    <property type="entry name" value="TonB-dependent receptor, beta-barrel domain"/>
    <property type="match status" value="2"/>
</dbReference>
<evidence type="ECO:0000256" key="7">
    <source>
        <dbReference type="ARBA" id="ARBA00023065"/>
    </source>
</evidence>
<dbReference type="GO" id="GO:0006826">
    <property type="term" value="P:iron ion transport"/>
    <property type="evidence" value="ECO:0007669"/>
    <property type="project" value="UniProtKB-KW"/>
</dbReference>
<keyword evidence="2 11" id="KW-0813">Transport</keyword>
<dbReference type="SUPFAM" id="SSF56935">
    <property type="entry name" value="Porins"/>
    <property type="match status" value="1"/>
</dbReference>
<dbReference type="InterPro" id="IPR012910">
    <property type="entry name" value="Plug_dom"/>
</dbReference>
<dbReference type="Proteomes" id="UP000028411">
    <property type="component" value="Unassembled WGS sequence"/>
</dbReference>
<evidence type="ECO:0000256" key="6">
    <source>
        <dbReference type="ARBA" id="ARBA00023004"/>
    </source>
</evidence>
<dbReference type="eggNOG" id="COG4771">
    <property type="taxonomic scope" value="Bacteria"/>
</dbReference>
<dbReference type="PROSITE" id="PS52016">
    <property type="entry name" value="TONB_DEPENDENT_REC_3"/>
    <property type="match status" value="1"/>
</dbReference>
<feature type="domain" description="TonB-dependent receptor plug" evidence="15">
    <location>
        <begin position="48"/>
        <end position="159"/>
    </location>
</feature>
<keyword evidence="16" id="KW-0675">Receptor</keyword>
<gene>
    <name evidence="16" type="ORF">BV95_01199</name>
</gene>
<evidence type="ECO:0000256" key="10">
    <source>
        <dbReference type="ARBA" id="ARBA00023237"/>
    </source>
</evidence>
<reference evidence="16 17" key="1">
    <citation type="submission" date="2014-02" db="EMBL/GenBank/DDBJ databases">
        <title>Whole genome sequence of Sphingobium chlorophenolicum NBRC 16172.</title>
        <authorList>
            <person name="Gan H.M."/>
            <person name="Gan H.Y."/>
            <person name="Chew T.H."/>
            <person name="Savka M.A."/>
        </authorList>
    </citation>
    <scope>NUCLEOTIDE SEQUENCE [LARGE SCALE GENOMIC DNA]</scope>
    <source>
        <strain evidence="16 17">NBRC 16172</strain>
    </source>
</reference>
<dbReference type="PANTHER" id="PTHR32552:SF81">
    <property type="entry name" value="TONB-DEPENDENT OUTER MEMBRANE RECEPTOR"/>
    <property type="match status" value="1"/>
</dbReference>
<dbReference type="Pfam" id="PF07715">
    <property type="entry name" value="Plug"/>
    <property type="match status" value="1"/>
</dbReference>